<dbReference type="InterPro" id="IPR050106">
    <property type="entry name" value="HistidinolP_aminotransfase"/>
</dbReference>
<sequence length="340" mass="36488">MLTEEPTPGGYLLMDWNESPLGPPPAAVERVIAAAGQLHRYPRGLMTEVTELAAAHLGVTPEHILLTAGVDEAIDITLSLAERAWGVEPGFDGYVERAAANNRPFRGIPLDADWQPAVDKVDAGAGDIVYLAQPDNPTGMLYDIDWIRRVRETAEYLFLDETYHEFSTRPSVLPAAADSAGLLVYRSFAKAMGLAGIRVGCLVAEPALIARLSPFRRFMPIDAVSLHAAAGLLSSPSFITRLKDHVLTARPLLAAALRESGLFAEVRDTEANFVMAEPMPGTGEHVLAALASERILVKECRGLGLPGWLRISVGTLADQDRLAACLATVSPTHAQRPGSA</sequence>
<comment type="caution">
    <text evidence="6">The sequence shown here is derived from an EMBL/GenBank/DDBJ whole genome shotgun (WGS) entry which is preliminary data.</text>
</comment>
<dbReference type="PROSITE" id="PS00105">
    <property type="entry name" value="AA_TRANSFER_CLASS_1"/>
    <property type="match status" value="1"/>
</dbReference>
<reference evidence="6 7" key="1">
    <citation type="journal article" date="2019" name="Int. J. Syst. Evol. Microbiol.">
        <title>The Global Catalogue of Microorganisms (GCM) 10K type strain sequencing project: providing services to taxonomists for standard genome sequencing and annotation.</title>
        <authorList>
            <consortium name="The Broad Institute Genomics Platform"/>
            <consortium name="The Broad Institute Genome Sequencing Center for Infectious Disease"/>
            <person name="Wu L."/>
            <person name="Ma J."/>
        </authorList>
    </citation>
    <scope>NUCLEOTIDE SEQUENCE [LARGE SCALE GENOMIC DNA]</scope>
    <source>
        <strain evidence="6 7">JCM 13581</strain>
    </source>
</reference>
<evidence type="ECO:0000256" key="2">
    <source>
        <dbReference type="ARBA" id="ARBA00022679"/>
    </source>
</evidence>
<dbReference type="PANTHER" id="PTHR43643">
    <property type="entry name" value="HISTIDINOL-PHOSPHATE AMINOTRANSFERASE 2"/>
    <property type="match status" value="1"/>
</dbReference>
<dbReference type="Proteomes" id="UP001501303">
    <property type="component" value="Unassembled WGS sequence"/>
</dbReference>
<gene>
    <name evidence="6" type="ORF">GCM10009716_23330</name>
</gene>
<keyword evidence="2 4" id="KW-0808">Transferase</keyword>
<evidence type="ECO:0000256" key="1">
    <source>
        <dbReference type="ARBA" id="ARBA00022576"/>
    </source>
</evidence>
<proteinExistence type="inferred from homology"/>
<dbReference type="InterPro" id="IPR004839">
    <property type="entry name" value="Aminotransferase_I/II_large"/>
</dbReference>
<dbReference type="Gene3D" id="3.40.640.10">
    <property type="entry name" value="Type I PLP-dependent aspartate aminotransferase-like (Major domain)"/>
    <property type="match status" value="1"/>
</dbReference>
<organism evidence="6 7">
    <name type="scientific">Streptomyces sodiiphilus</name>
    <dbReference type="NCBI Taxonomy" id="226217"/>
    <lineage>
        <taxon>Bacteria</taxon>
        <taxon>Bacillati</taxon>
        <taxon>Actinomycetota</taxon>
        <taxon>Actinomycetes</taxon>
        <taxon>Kitasatosporales</taxon>
        <taxon>Streptomycetaceae</taxon>
        <taxon>Streptomyces</taxon>
    </lineage>
</organism>
<accession>A0ABN2P8L7</accession>
<evidence type="ECO:0000313" key="6">
    <source>
        <dbReference type="EMBL" id="GAA1912930.1"/>
    </source>
</evidence>
<keyword evidence="3" id="KW-0663">Pyridoxal phosphate</keyword>
<dbReference type="Gene3D" id="3.90.1150.10">
    <property type="entry name" value="Aspartate Aminotransferase, domain 1"/>
    <property type="match status" value="1"/>
</dbReference>
<dbReference type="InterPro" id="IPR004838">
    <property type="entry name" value="NHTrfase_class1_PyrdxlP-BS"/>
</dbReference>
<keyword evidence="7" id="KW-1185">Reference proteome</keyword>
<dbReference type="SUPFAM" id="SSF53383">
    <property type="entry name" value="PLP-dependent transferases"/>
    <property type="match status" value="1"/>
</dbReference>
<dbReference type="RefSeq" id="WP_344261218.1">
    <property type="nucleotide sequence ID" value="NZ_BAAAMJ010000020.1"/>
</dbReference>
<dbReference type="InterPro" id="IPR015424">
    <property type="entry name" value="PyrdxlP-dep_Trfase"/>
</dbReference>
<name>A0ABN2P8L7_9ACTN</name>
<dbReference type="EMBL" id="BAAAMJ010000020">
    <property type="protein sequence ID" value="GAA1912930.1"/>
    <property type="molecule type" value="Genomic_DNA"/>
</dbReference>
<dbReference type="InterPro" id="IPR015422">
    <property type="entry name" value="PyrdxlP-dep_Trfase_small"/>
</dbReference>
<protein>
    <recommendedName>
        <fullName evidence="4">Aminotransferase</fullName>
        <ecNumber evidence="4">2.6.1.-</ecNumber>
    </recommendedName>
</protein>
<evidence type="ECO:0000256" key="4">
    <source>
        <dbReference type="RuleBase" id="RU000481"/>
    </source>
</evidence>
<feature type="domain" description="Aminotransferase class I/classII large" evidence="5">
    <location>
        <begin position="15"/>
        <end position="323"/>
    </location>
</feature>
<comment type="similarity">
    <text evidence="4">Belongs to the class-I pyridoxal-phosphate-dependent aminotransferase family.</text>
</comment>
<dbReference type="CDD" id="cd00609">
    <property type="entry name" value="AAT_like"/>
    <property type="match status" value="1"/>
</dbReference>
<comment type="cofactor">
    <cofactor evidence="4">
        <name>pyridoxal 5'-phosphate</name>
        <dbReference type="ChEBI" id="CHEBI:597326"/>
    </cofactor>
</comment>
<dbReference type="EC" id="2.6.1.-" evidence="4"/>
<evidence type="ECO:0000313" key="7">
    <source>
        <dbReference type="Proteomes" id="UP001501303"/>
    </source>
</evidence>
<dbReference type="PANTHER" id="PTHR43643:SF3">
    <property type="entry name" value="HISTIDINOL-PHOSPHATE AMINOTRANSFERASE"/>
    <property type="match status" value="1"/>
</dbReference>
<dbReference type="Pfam" id="PF00155">
    <property type="entry name" value="Aminotran_1_2"/>
    <property type="match status" value="1"/>
</dbReference>
<evidence type="ECO:0000256" key="3">
    <source>
        <dbReference type="ARBA" id="ARBA00022898"/>
    </source>
</evidence>
<evidence type="ECO:0000259" key="5">
    <source>
        <dbReference type="Pfam" id="PF00155"/>
    </source>
</evidence>
<keyword evidence="1 4" id="KW-0032">Aminotransferase</keyword>
<dbReference type="InterPro" id="IPR015421">
    <property type="entry name" value="PyrdxlP-dep_Trfase_major"/>
</dbReference>